<feature type="region of interest" description="Disordered" evidence="2">
    <location>
        <begin position="489"/>
        <end position="658"/>
    </location>
</feature>
<feature type="compositionally biased region" description="Basic and acidic residues" evidence="2">
    <location>
        <begin position="523"/>
        <end position="532"/>
    </location>
</feature>
<feature type="compositionally biased region" description="Basic and acidic residues" evidence="2">
    <location>
        <begin position="317"/>
        <end position="355"/>
    </location>
</feature>
<dbReference type="InterPro" id="IPR040467">
    <property type="entry name" value="CCDC66_dom"/>
</dbReference>
<feature type="compositionally biased region" description="Basic and acidic residues" evidence="2">
    <location>
        <begin position="440"/>
        <end position="453"/>
    </location>
</feature>
<feature type="region of interest" description="Disordered" evidence="2">
    <location>
        <begin position="12"/>
        <end position="124"/>
    </location>
</feature>
<evidence type="ECO:0000313" key="4">
    <source>
        <dbReference type="Proteomes" id="UP000694844"/>
    </source>
</evidence>
<evidence type="ECO:0000313" key="5">
    <source>
        <dbReference type="RefSeq" id="XP_022297379.1"/>
    </source>
</evidence>
<dbReference type="GO" id="GO:0005874">
    <property type="term" value="C:microtubule"/>
    <property type="evidence" value="ECO:0007669"/>
    <property type="project" value="TreeGrafter"/>
</dbReference>
<accession>A0A8B8B3Z7</accession>
<dbReference type="AlphaFoldDB" id="A0A8B8B3Z7"/>
<name>A0A8B8B3Z7_CRAVI</name>
<feature type="compositionally biased region" description="Basic and acidic residues" evidence="2">
    <location>
        <begin position="606"/>
        <end position="618"/>
    </location>
</feature>
<feature type="compositionally biased region" description="Basic and acidic residues" evidence="2">
    <location>
        <begin position="211"/>
        <end position="230"/>
    </location>
</feature>
<feature type="coiled-coil region" evidence="1">
    <location>
        <begin position="687"/>
        <end position="737"/>
    </location>
</feature>
<sequence>MNYGLLNFKAQNGKPGIFWTNEQSKRTTKKEGSFRANSAPTNSVESSRPVDYKTRKQPFEIRHHPKNYDRIEPEVDNILKPLPDEKQHEAEKPKKPVKNFIQKNREKAGRGKKVKGDEKNGTVTLTQDQLDAILASVGKVASGEEEKLKISIDSKNHEVTIESPRRRDYDGETEKHYRDRSEKENGHSKSRKDRRKKENDSIYALVGGDTNRSKKDREKRVDRDSSDEREHHHHHRRSRDDSRERDRRSDREQSEERNHRRDRKSRDDSGDRDHSRERKKEQDGKSKWREMVKEETEKLQTTKKKDKRRRSLSLSPSREDSRERRRSSSRDRHERSRERRHDRRSPSDDRRGSRSRERRRRSHSDERRDSRSRERRHHRESHSRERRHSRERSRDDSADRSRHRSHRRSPSPPPRQEDKLSSTSVATGSSTRPPTNMTLAEKKKLQWEKERAESQVGYTPWGRPGAGAPLRTRSGKLAADYRARQVFHKEDYPDTIDEESEAVNQNSSQNASETTKHKKERKNRPQREEVQRNEQPAVTGTSSRNVPAAMRSSFVLGQIAPDTERFENTKEQERQQWLKDLERQREEKREQQIKDYESTQRGADTWADKFSNDYKPARLPDQPPETLRREDVGAGVETTRISSAPVNVGQSQQEDDEDKTYIRGQNVYMDPVTKKELEDKRQRQLEHQRAVMEQVQEKQRLKQLERDRKMAEDAEEERKLQVERDRLQRQYEVDQNKLKVRELKRQEEVERLKAAMDEAHEKAMREKYSRRMQHLEQGGHDTTQLKAHLAAVLGEDSTEGEAPTNRHGYETLRNTQSIAKITPRGGELRNDVNHIVPSQVPGLDLELSPRVLLAGSPTNAQYTQKDSYHDPAYTENRVLTPNKYRHHGHHTAEFGTQTGMKAPDLLDTDRDEEISRETRREVTDVGIMYKFVNGKRVRVKSAPREELQKNREVPENTRKKKVEKNKGKKLWNYQNKESKRPVKQSERDPLYQKKKEESRLRRQHREQQLLEMVEKNRDIIPTERHTRTPGHSRDHSPVSDGGRTPRSTRKEYSVYSVRRARSHSPDRSESRTATRTLERAESPANRKSPVSHHSVSPAPTGRRSPPIPALRNRGTDRGNYLPIDYDPAGTRVVNNKYRDGDPLEIPVGNSDFVPFLRTVDILDPAKATSPMPLSREATQVANARKAYIKGMKPGNYGNRVDNYQDRMRMPNEQKRKDPILNPSLVTDHPTQRQDAILQQLSTMRENLMQRQRELETFSPTDLE</sequence>
<feature type="region of interest" description="Disordered" evidence="2">
    <location>
        <begin position="1211"/>
        <end position="1231"/>
    </location>
</feature>
<dbReference type="PANTHER" id="PTHR22736:SF2">
    <property type="entry name" value="COILED-COIL DOMAIN-CONTAINING PROTEIN 66"/>
    <property type="match status" value="1"/>
</dbReference>
<dbReference type="PANTHER" id="PTHR22736">
    <property type="entry name" value="COILED-COIL DOMAIN-CONTAINING PROTEIN 66"/>
    <property type="match status" value="1"/>
</dbReference>
<feature type="compositionally biased region" description="Basic and acidic residues" evidence="2">
    <location>
        <begin position="238"/>
        <end position="300"/>
    </location>
</feature>
<dbReference type="GO" id="GO:0008017">
    <property type="term" value="F:microtubule binding"/>
    <property type="evidence" value="ECO:0007669"/>
    <property type="project" value="TreeGrafter"/>
</dbReference>
<feature type="compositionally biased region" description="Basic and acidic residues" evidence="2">
    <location>
        <begin position="942"/>
        <end position="957"/>
    </location>
</feature>
<feature type="region of interest" description="Disordered" evidence="2">
    <location>
        <begin position="942"/>
        <end position="1123"/>
    </location>
</feature>
<dbReference type="Proteomes" id="UP000694844">
    <property type="component" value="Chromosome 8"/>
</dbReference>
<keyword evidence="1" id="KW-0175">Coiled coil</keyword>
<feature type="compositionally biased region" description="Basic and acidic residues" evidence="2">
    <location>
        <begin position="562"/>
        <end position="598"/>
    </location>
</feature>
<feature type="domain" description="CCDC66" evidence="3">
    <location>
        <begin position="642"/>
        <end position="784"/>
    </location>
</feature>
<feature type="compositionally biased region" description="Basic and acidic residues" evidence="2">
    <location>
        <begin position="103"/>
        <end position="120"/>
    </location>
</feature>
<reference evidence="5" key="1">
    <citation type="submission" date="2025-08" db="UniProtKB">
        <authorList>
            <consortium name="RefSeq"/>
        </authorList>
    </citation>
    <scope>IDENTIFICATION</scope>
    <source>
        <tissue evidence="5">Whole sample</tissue>
    </source>
</reference>
<feature type="compositionally biased region" description="Basic and acidic residues" evidence="2">
    <location>
        <begin position="23"/>
        <end position="33"/>
    </location>
</feature>
<feature type="compositionally biased region" description="Basic and acidic residues" evidence="2">
    <location>
        <begin position="363"/>
        <end position="372"/>
    </location>
</feature>
<feature type="compositionally biased region" description="Polar residues" evidence="2">
    <location>
        <begin position="421"/>
        <end position="438"/>
    </location>
</feature>
<dbReference type="RefSeq" id="XP_022297379.1">
    <property type="nucleotide sequence ID" value="XM_022441671.1"/>
</dbReference>
<feature type="compositionally biased region" description="Basic and acidic residues" evidence="2">
    <location>
        <begin position="82"/>
        <end position="94"/>
    </location>
</feature>
<proteinExistence type="predicted"/>
<feature type="region of interest" description="Disordered" evidence="2">
    <location>
        <begin position="152"/>
        <end position="474"/>
    </location>
</feature>
<feature type="compositionally biased region" description="Basic and acidic residues" evidence="2">
    <location>
        <begin position="152"/>
        <end position="187"/>
    </location>
</feature>
<feature type="compositionally biased region" description="Polar residues" evidence="2">
    <location>
        <begin position="639"/>
        <end position="652"/>
    </location>
</feature>
<feature type="compositionally biased region" description="Basic and acidic residues" evidence="2">
    <location>
        <begin position="48"/>
        <end position="73"/>
    </location>
</feature>
<dbReference type="InterPro" id="IPR039183">
    <property type="entry name" value="CCD66"/>
</dbReference>
<dbReference type="Pfam" id="PF15236">
    <property type="entry name" value="CCDC66"/>
    <property type="match status" value="1"/>
</dbReference>
<dbReference type="GO" id="GO:0005929">
    <property type="term" value="C:cilium"/>
    <property type="evidence" value="ECO:0007669"/>
    <property type="project" value="TreeGrafter"/>
</dbReference>
<gene>
    <name evidence="5" type="primary">LOC111106830</name>
</gene>
<feature type="compositionally biased region" description="Polar residues" evidence="2">
    <location>
        <begin position="502"/>
        <end position="513"/>
    </location>
</feature>
<protein>
    <submittedName>
        <fullName evidence="5">Trichohyalin-like isoform X14</fullName>
    </submittedName>
</protein>
<evidence type="ECO:0000256" key="2">
    <source>
        <dbReference type="SAM" id="MobiDB-lite"/>
    </source>
</evidence>
<feature type="compositionally biased region" description="Polar residues" evidence="2">
    <location>
        <begin position="35"/>
        <end position="46"/>
    </location>
</feature>
<dbReference type="GeneID" id="111106830"/>
<feature type="compositionally biased region" description="Polar residues" evidence="2">
    <location>
        <begin position="533"/>
        <end position="545"/>
    </location>
</feature>
<feature type="compositionally biased region" description="Basic residues" evidence="2">
    <location>
        <begin position="301"/>
        <end position="311"/>
    </location>
</feature>
<evidence type="ECO:0000259" key="3">
    <source>
        <dbReference type="Pfam" id="PF15236"/>
    </source>
</evidence>
<evidence type="ECO:0000256" key="1">
    <source>
        <dbReference type="SAM" id="Coils"/>
    </source>
</evidence>
<dbReference type="GO" id="GO:0060271">
    <property type="term" value="P:cilium assembly"/>
    <property type="evidence" value="ECO:0007669"/>
    <property type="project" value="TreeGrafter"/>
</dbReference>
<feature type="region of interest" description="Disordered" evidence="2">
    <location>
        <begin position="887"/>
        <end position="919"/>
    </location>
</feature>
<organism evidence="4 5">
    <name type="scientific">Crassostrea virginica</name>
    <name type="common">Eastern oyster</name>
    <dbReference type="NCBI Taxonomy" id="6565"/>
    <lineage>
        <taxon>Eukaryota</taxon>
        <taxon>Metazoa</taxon>
        <taxon>Spiralia</taxon>
        <taxon>Lophotrochozoa</taxon>
        <taxon>Mollusca</taxon>
        <taxon>Bivalvia</taxon>
        <taxon>Autobranchia</taxon>
        <taxon>Pteriomorphia</taxon>
        <taxon>Ostreida</taxon>
        <taxon>Ostreoidea</taxon>
        <taxon>Ostreidae</taxon>
        <taxon>Crassostrea</taxon>
    </lineage>
</organism>
<feature type="compositionally biased region" description="Basic and acidic residues" evidence="2">
    <location>
        <begin position="1063"/>
        <end position="1081"/>
    </location>
</feature>
<feature type="compositionally biased region" description="Basic and acidic residues" evidence="2">
    <location>
        <begin position="976"/>
        <end position="1037"/>
    </location>
</feature>
<keyword evidence="4" id="KW-1185">Reference proteome</keyword>
<feature type="compositionally biased region" description="Basic residues" evidence="2">
    <location>
        <begin position="958"/>
        <end position="969"/>
    </location>
</feature>
<feature type="compositionally biased region" description="Basic residues" evidence="2">
    <location>
        <begin position="373"/>
        <end position="391"/>
    </location>
</feature>
<dbReference type="OrthoDB" id="10042846at2759"/>